<dbReference type="Pfam" id="PF02518">
    <property type="entry name" value="HATPase_c"/>
    <property type="match status" value="1"/>
</dbReference>
<keyword evidence="4" id="KW-0808">Transferase</keyword>
<evidence type="ECO:0000256" key="7">
    <source>
        <dbReference type="ARBA" id="ARBA00022840"/>
    </source>
</evidence>
<dbReference type="PRINTS" id="PR00344">
    <property type="entry name" value="BCTRLSENSOR"/>
</dbReference>
<dbReference type="Gene3D" id="3.30.565.10">
    <property type="entry name" value="Histidine kinase-like ATPase, C-terminal domain"/>
    <property type="match status" value="1"/>
</dbReference>
<dbReference type="InterPro" id="IPR036890">
    <property type="entry name" value="HATPase_C_sf"/>
</dbReference>
<dbReference type="SMART" id="SM00388">
    <property type="entry name" value="HisKA"/>
    <property type="match status" value="1"/>
</dbReference>
<dbReference type="InterPro" id="IPR036097">
    <property type="entry name" value="HisK_dim/P_sf"/>
</dbReference>
<dbReference type="PROSITE" id="PS50109">
    <property type="entry name" value="HIS_KIN"/>
    <property type="match status" value="1"/>
</dbReference>
<dbReference type="PANTHER" id="PTHR43065:SF10">
    <property type="entry name" value="PEROXIDE STRESS-ACTIVATED HISTIDINE KINASE MAK3"/>
    <property type="match status" value="1"/>
</dbReference>
<evidence type="ECO:0000256" key="6">
    <source>
        <dbReference type="ARBA" id="ARBA00022777"/>
    </source>
</evidence>
<evidence type="ECO:0000256" key="5">
    <source>
        <dbReference type="ARBA" id="ARBA00022741"/>
    </source>
</evidence>
<organism evidence="10 11">
    <name type="scientific">Flavobacterium shii</name>
    <dbReference type="NCBI Taxonomy" id="2987687"/>
    <lineage>
        <taxon>Bacteria</taxon>
        <taxon>Pseudomonadati</taxon>
        <taxon>Bacteroidota</taxon>
        <taxon>Flavobacteriia</taxon>
        <taxon>Flavobacteriales</taxon>
        <taxon>Flavobacteriaceae</taxon>
        <taxon>Flavobacterium</taxon>
    </lineage>
</organism>
<dbReference type="CDD" id="cd00082">
    <property type="entry name" value="HisKA"/>
    <property type="match status" value="1"/>
</dbReference>
<evidence type="ECO:0000256" key="1">
    <source>
        <dbReference type="ARBA" id="ARBA00000085"/>
    </source>
</evidence>
<keyword evidence="8" id="KW-0902">Two-component regulatory system</keyword>
<protein>
    <recommendedName>
        <fullName evidence="2">histidine kinase</fullName>
        <ecNumber evidence="2">2.7.13.3</ecNumber>
    </recommendedName>
</protein>
<dbReference type="InterPro" id="IPR003594">
    <property type="entry name" value="HATPase_dom"/>
</dbReference>
<keyword evidence="5" id="KW-0547">Nucleotide-binding</keyword>
<evidence type="ECO:0000256" key="4">
    <source>
        <dbReference type="ARBA" id="ARBA00022679"/>
    </source>
</evidence>
<dbReference type="Pfam" id="PF00512">
    <property type="entry name" value="HisKA"/>
    <property type="match status" value="1"/>
</dbReference>
<dbReference type="EMBL" id="JAOZEW010000013">
    <property type="protein sequence ID" value="MCV9928557.1"/>
    <property type="molecule type" value="Genomic_DNA"/>
</dbReference>
<name>A0A9X3C5Y5_9FLAO</name>
<dbReference type="GO" id="GO:0000155">
    <property type="term" value="F:phosphorelay sensor kinase activity"/>
    <property type="evidence" value="ECO:0007669"/>
    <property type="project" value="InterPro"/>
</dbReference>
<dbReference type="InterPro" id="IPR004358">
    <property type="entry name" value="Sig_transdc_His_kin-like_C"/>
</dbReference>
<keyword evidence="11" id="KW-1185">Reference proteome</keyword>
<evidence type="ECO:0000256" key="2">
    <source>
        <dbReference type="ARBA" id="ARBA00012438"/>
    </source>
</evidence>
<reference evidence="10" key="1">
    <citation type="submission" date="2022-10" db="EMBL/GenBank/DDBJ databases">
        <title>Two novel species of Flavobacterium.</title>
        <authorList>
            <person name="Liu Q."/>
            <person name="Xin Y.-H."/>
        </authorList>
    </citation>
    <scope>NUCLEOTIDE SEQUENCE</scope>
    <source>
        <strain evidence="10">LS1R49</strain>
    </source>
</reference>
<keyword evidence="6" id="KW-0418">Kinase</keyword>
<dbReference type="SUPFAM" id="SSF55874">
    <property type="entry name" value="ATPase domain of HSP90 chaperone/DNA topoisomerase II/histidine kinase"/>
    <property type="match status" value="1"/>
</dbReference>
<dbReference type="SUPFAM" id="SSF47384">
    <property type="entry name" value="Homodimeric domain of signal transducing histidine kinase"/>
    <property type="match status" value="1"/>
</dbReference>
<keyword evidence="7 10" id="KW-0067">ATP-binding</keyword>
<keyword evidence="3" id="KW-0597">Phosphoprotein</keyword>
<gene>
    <name evidence="10" type="ORF">OIU83_12890</name>
</gene>
<evidence type="ECO:0000313" key="10">
    <source>
        <dbReference type="EMBL" id="MCV9928557.1"/>
    </source>
</evidence>
<dbReference type="EC" id="2.7.13.3" evidence="2"/>
<dbReference type="InterPro" id="IPR005467">
    <property type="entry name" value="His_kinase_dom"/>
</dbReference>
<dbReference type="RefSeq" id="WP_264206669.1">
    <property type="nucleotide sequence ID" value="NZ_JAOZEW010000013.1"/>
</dbReference>
<evidence type="ECO:0000313" key="11">
    <source>
        <dbReference type="Proteomes" id="UP001151079"/>
    </source>
</evidence>
<evidence type="ECO:0000259" key="9">
    <source>
        <dbReference type="PROSITE" id="PS50109"/>
    </source>
</evidence>
<dbReference type="Gene3D" id="1.10.287.130">
    <property type="match status" value="1"/>
</dbReference>
<dbReference type="SMART" id="SM00387">
    <property type="entry name" value="HATPase_c"/>
    <property type="match status" value="1"/>
</dbReference>
<feature type="domain" description="Histidine kinase" evidence="9">
    <location>
        <begin position="156"/>
        <end position="364"/>
    </location>
</feature>
<dbReference type="GO" id="GO:0005524">
    <property type="term" value="F:ATP binding"/>
    <property type="evidence" value="ECO:0007669"/>
    <property type="project" value="UniProtKB-KW"/>
</dbReference>
<evidence type="ECO:0000256" key="3">
    <source>
        <dbReference type="ARBA" id="ARBA00022553"/>
    </source>
</evidence>
<accession>A0A9X3C5Y5</accession>
<proteinExistence type="predicted"/>
<evidence type="ECO:0000256" key="8">
    <source>
        <dbReference type="ARBA" id="ARBA00023012"/>
    </source>
</evidence>
<dbReference type="PANTHER" id="PTHR43065">
    <property type="entry name" value="SENSOR HISTIDINE KINASE"/>
    <property type="match status" value="1"/>
</dbReference>
<dbReference type="InterPro" id="IPR003661">
    <property type="entry name" value="HisK_dim/P_dom"/>
</dbReference>
<comment type="catalytic activity">
    <reaction evidence="1">
        <text>ATP + protein L-histidine = ADP + protein N-phospho-L-histidine.</text>
        <dbReference type="EC" id="2.7.13.3"/>
    </reaction>
</comment>
<dbReference type="AlphaFoldDB" id="A0A9X3C5Y5"/>
<dbReference type="Proteomes" id="UP001151079">
    <property type="component" value="Unassembled WGS sequence"/>
</dbReference>
<comment type="caution">
    <text evidence="10">The sequence shown here is derived from an EMBL/GenBank/DDBJ whole genome shotgun (WGS) entry which is preliminary data.</text>
</comment>
<sequence>MKYNTPEEKLNERIKELSCLYDITKTIAQCNGIEKGILEKIILTLKKAWRFPEDCIVEIQINGYILTTATIPKKTVSQYSPIYINNVITGFIKVHYPQPKYLVTQFLKDEQDLLDTVSLEVTNYIEKYKNLERKDLLRRAVERKDRLAILGEMTAGIAHELNTPLGNILGFAELINDHTNDTQVKEDITRIINSAIYSREIVKKLMYFSCEVPQQLQLQKIKPIVTDALSFLKQNFQKKEIQSQLDFEDEDIIAKIDSIQLTQVLFNILINAIHAVPKKSVIKTIVKSDTKNLLITIKDNGSGIPNAIKQRIFHPFFTTKNIKEGSGLGLSVVHRIVKNHKGEINVTDNIPTGAIFLIKLPLYQ</sequence>